<accession>X0VSB2</accession>
<protein>
    <recommendedName>
        <fullName evidence="2">Ice-binding protein C-terminal domain-containing protein</fullName>
    </recommendedName>
</protein>
<reference evidence="3" key="1">
    <citation type="journal article" date="2014" name="Front. Microbiol.">
        <title>High frequency of phylogenetically diverse reductive dehalogenase-homologous genes in deep subseafloor sedimentary metagenomes.</title>
        <authorList>
            <person name="Kawai M."/>
            <person name="Futagami T."/>
            <person name="Toyoda A."/>
            <person name="Takaki Y."/>
            <person name="Nishi S."/>
            <person name="Hori S."/>
            <person name="Arai W."/>
            <person name="Tsubouchi T."/>
            <person name="Morono Y."/>
            <person name="Uchiyama I."/>
            <person name="Ito T."/>
            <person name="Fujiyama A."/>
            <person name="Inagaki F."/>
            <person name="Takami H."/>
        </authorList>
    </citation>
    <scope>NUCLEOTIDE SEQUENCE</scope>
    <source>
        <strain evidence="3">Expedition CK06-06</strain>
    </source>
</reference>
<feature type="domain" description="Ice-binding protein C-terminal" evidence="2">
    <location>
        <begin position="128"/>
        <end position="149"/>
    </location>
</feature>
<name>X0VSB2_9ZZZZ</name>
<dbReference type="Pfam" id="PF07589">
    <property type="entry name" value="PEP-CTERM"/>
    <property type="match status" value="1"/>
</dbReference>
<proteinExistence type="predicted"/>
<evidence type="ECO:0000256" key="1">
    <source>
        <dbReference type="SAM" id="Phobius"/>
    </source>
</evidence>
<gene>
    <name evidence="3" type="ORF">S01H1_56765</name>
</gene>
<dbReference type="EMBL" id="BARS01036979">
    <property type="protein sequence ID" value="GAG21115.1"/>
    <property type="molecule type" value="Genomic_DNA"/>
</dbReference>
<keyword evidence="1" id="KW-1133">Transmembrane helix</keyword>
<feature type="transmembrane region" description="Helical" evidence="1">
    <location>
        <begin position="125"/>
        <end position="145"/>
    </location>
</feature>
<evidence type="ECO:0000259" key="2">
    <source>
        <dbReference type="Pfam" id="PF07589"/>
    </source>
</evidence>
<evidence type="ECO:0000313" key="3">
    <source>
        <dbReference type="EMBL" id="GAG21115.1"/>
    </source>
</evidence>
<comment type="caution">
    <text evidence="3">The sequence shown here is derived from an EMBL/GenBank/DDBJ whole genome shotgun (WGS) entry which is preliminary data.</text>
</comment>
<keyword evidence="1" id="KW-0472">Membrane</keyword>
<keyword evidence="1" id="KW-0812">Transmembrane</keyword>
<dbReference type="AlphaFoldDB" id="X0VSB2"/>
<dbReference type="NCBIfam" id="TIGR02595">
    <property type="entry name" value="PEP_CTERM"/>
    <property type="match status" value="1"/>
</dbReference>
<organism evidence="3">
    <name type="scientific">marine sediment metagenome</name>
    <dbReference type="NCBI Taxonomy" id="412755"/>
    <lineage>
        <taxon>unclassified sequences</taxon>
        <taxon>metagenomes</taxon>
        <taxon>ecological metagenomes</taxon>
    </lineage>
</organism>
<sequence length="151" mass="15797">PDRTLDVVDPAQGPPFLVYTPDNVGDGWDFVGKIEYSKGSHGIPADAHGRFDMGAFNGPDGNLNDGFPAKGIQDSGTFVFTVTGTGLDALDEISFLSLYSAPPGAGEGVQTFVVRWQDLDSGSGFAVVPEPGALGLLGVGLLALLKRRRMS</sequence>
<feature type="non-terminal residue" evidence="3">
    <location>
        <position position="1"/>
    </location>
</feature>
<dbReference type="InterPro" id="IPR013424">
    <property type="entry name" value="Ice-binding_C"/>
</dbReference>